<evidence type="ECO:0000313" key="21">
    <source>
        <dbReference type="EMBL" id="MQO55324.1"/>
    </source>
</evidence>
<dbReference type="EC" id="1.4.1.1" evidence="2 5"/>
<dbReference type="EMBL" id="JAHOEP010000057">
    <property type="protein sequence ID" value="MBV3409472.1"/>
    <property type="molecule type" value="Genomic_DNA"/>
</dbReference>
<evidence type="ECO:0000313" key="23">
    <source>
        <dbReference type="EMBL" id="RGN05461.1"/>
    </source>
</evidence>
<dbReference type="EMBL" id="JAJTVO010000039">
    <property type="protein sequence ID" value="MCE4123521.1"/>
    <property type="molecule type" value="Genomic_DNA"/>
</dbReference>
<evidence type="ECO:0000313" key="27">
    <source>
        <dbReference type="EMBL" id="RHH75971.1"/>
    </source>
</evidence>
<dbReference type="eggNOG" id="COG0686">
    <property type="taxonomic scope" value="Bacteria"/>
</dbReference>
<evidence type="ECO:0000313" key="20">
    <source>
        <dbReference type="EMBL" id="MQO03711.1"/>
    </source>
</evidence>
<evidence type="ECO:0000313" key="15">
    <source>
        <dbReference type="EMBL" id="MCW4094254.1"/>
    </source>
</evidence>
<dbReference type="SMART" id="SM01003">
    <property type="entry name" value="AlaDh_PNT_N"/>
    <property type="match status" value="1"/>
</dbReference>
<evidence type="ECO:0000256" key="8">
    <source>
        <dbReference type="PIRSR" id="PIRSR000183-3"/>
    </source>
</evidence>
<evidence type="ECO:0000259" key="10">
    <source>
        <dbReference type="SMART" id="SM01003"/>
    </source>
</evidence>
<dbReference type="Proteomes" id="UP001200307">
    <property type="component" value="Unassembled WGS sequence"/>
</dbReference>
<dbReference type="Pfam" id="PF01262">
    <property type="entry name" value="AlaDh_PNT_C"/>
    <property type="match status" value="1"/>
</dbReference>
<evidence type="ECO:0000313" key="26">
    <source>
        <dbReference type="EMBL" id="RHG62604.1"/>
    </source>
</evidence>
<dbReference type="Proteomes" id="UP001209074">
    <property type="component" value="Unassembled WGS sequence"/>
</dbReference>
<evidence type="ECO:0000313" key="34">
    <source>
        <dbReference type="Proteomes" id="UP000286211"/>
    </source>
</evidence>
<dbReference type="PROSITE" id="PS00837">
    <property type="entry name" value="ALADH_PNT_2"/>
    <property type="match status" value="1"/>
</dbReference>
<evidence type="ECO:0000313" key="24">
    <source>
        <dbReference type="EMBL" id="RGS10034.1"/>
    </source>
</evidence>
<dbReference type="EMBL" id="JANDWN010000038">
    <property type="protein sequence ID" value="MCP9600770.1"/>
    <property type="molecule type" value="Genomic_DNA"/>
</dbReference>
<dbReference type="GO" id="GO:0000286">
    <property type="term" value="F:alanine dehydrogenase activity"/>
    <property type="evidence" value="ECO:0007669"/>
    <property type="project" value="UniProtKB-UniRule"/>
</dbReference>
<dbReference type="PANTHER" id="PTHR42795:SF1">
    <property type="entry name" value="ALANINE DEHYDROGENASE"/>
    <property type="match status" value="1"/>
</dbReference>
<evidence type="ECO:0000313" key="13">
    <source>
        <dbReference type="EMBL" id="MCP9501815.1"/>
    </source>
</evidence>
<dbReference type="Proteomes" id="UP001208620">
    <property type="component" value="Unassembled WGS sequence"/>
</dbReference>
<feature type="binding site" evidence="8">
    <location>
        <position position="220"/>
    </location>
    <ligand>
        <name>NAD(+)</name>
        <dbReference type="ChEBI" id="CHEBI:57540"/>
    </ligand>
</feature>
<dbReference type="SUPFAM" id="SSF51735">
    <property type="entry name" value="NAD(P)-binding Rossmann-fold domains"/>
    <property type="match status" value="1"/>
</dbReference>
<comment type="caution">
    <text evidence="27">The sequence shown here is derived from an EMBL/GenBank/DDBJ whole genome shotgun (WGS) entry which is preliminary data.</text>
</comment>
<keyword evidence="8" id="KW-0547">Nucleotide-binding</keyword>
<evidence type="ECO:0000256" key="4">
    <source>
        <dbReference type="ARBA" id="ARBA00023027"/>
    </source>
</evidence>
<dbReference type="Proteomes" id="UP000406735">
    <property type="component" value="Unassembled WGS sequence"/>
</dbReference>
<name>A0A174KEH3_9BACT</name>
<feature type="binding site" evidence="8">
    <location>
        <begin position="239"/>
        <end position="240"/>
    </location>
    <ligand>
        <name>NAD(+)</name>
        <dbReference type="ChEBI" id="CHEBI:57540"/>
    </ligand>
</feature>
<evidence type="ECO:0000313" key="35">
    <source>
        <dbReference type="Proteomes" id="UP000286501"/>
    </source>
</evidence>
<dbReference type="Proteomes" id="UP000286211">
    <property type="component" value="Unassembled WGS sequence"/>
</dbReference>
<dbReference type="Proteomes" id="UP000261245">
    <property type="component" value="Unassembled WGS sequence"/>
</dbReference>
<comment type="similarity">
    <text evidence="1 5">Belongs to the AlaDH/PNT family.</text>
</comment>
<gene>
    <name evidence="27" type="primary">ald</name>
    <name evidence="28" type="ORF">DW079_14130</name>
    <name evidence="27" type="ORF">DW192_14810</name>
    <name evidence="26" type="ORF">DW250_14100</name>
    <name evidence="24" type="ORF">DWY11_15460</name>
    <name evidence="25" type="ORF">DXA63_14575</name>
    <name evidence="23" type="ORF">DXB80_11995</name>
    <name evidence="22" type="ORF">DXC61_13670</name>
    <name evidence="21" type="ORF">F7D42_06285</name>
    <name evidence="20" type="ORF">F7D62_06260</name>
    <name evidence="19" type="ORF">F7D97_01435</name>
    <name evidence="11" type="ORF">KSW80_13900</name>
    <name evidence="12" type="ORF">LYY06_14965</name>
    <name evidence="14" type="ORF">NNC55_12520</name>
    <name evidence="13" type="ORF">NND11_09680</name>
    <name evidence="18" type="ORF">ONS98_15270</name>
    <name evidence="16" type="ORF">ONT01_14435</name>
    <name evidence="15" type="ORF">ONT05_11985</name>
    <name evidence="17" type="ORF">ONT23_17020</name>
</gene>
<dbReference type="Gene3D" id="3.40.50.720">
    <property type="entry name" value="NAD(P)-binding Rossmann-like Domain"/>
    <property type="match status" value="2"/>
</dbReference>
<evidence type="ECO:0000256" key="7">
    <source>
        <dbReference type="PIRSR" id="PIRSR000183-2"/>
    </source>
</evidence>
<evidence type="ECO:0000313" key="38">
    <source>
        <dbReference type="Proteomes" id="UP000406735"/>
    </source>
</evidence>
<dbReference type="PIRSF" id="PIRSF000183">
    <property type="entry name" value="Alanine_dh"/>
    <property type="match status" value="1"/>
</dbReference>
<dbReference type="InterPro" id="IPR008143">
    <property type="entry name" value="Ala_DH/PNT_CS2"/>
</dbReference>
<organism evidence="27 32">
    <name type="scientific">Segatella copri</name>
    <dbReference type="NCBI Taxonomy" id="165179"/>
    <lineage>
        <taxon>Bacteria</taxon>
        <taxon>Pseudomonadati</taxon>
        <taxon>Bacteroidota</taxon>
        <taxon>Bacteroidia</taxon>
        <taxon>Bacteroidales</taxon>
        <taxon>Prevotellaceae</taxon>
        <taxon>Segatella</taxon>
    </lineage>
</organism>
<proteinExistence type="inferred from homology"/>
<dbReference type="AlphaFoldDB" id="A0A174KEH3"/>
<dbReference type="PANTHER" id="PTHR42795">
    <property type="entry name" value="ALANINE DEHYDROGENASE"/>
    <property type="match status" value="1"/>
</dbReference>
<evidence type="ECO:0000313" key="19">
    <source>
        <dbReference type="EMBL" id="MQN08616.1"/>
    </source>
</evidence>
<comment type="catalytic activity">
    <reaction evidence="5">
        <text>L-alanine + NAD(+) + H2O = pyruvate + NH4(+) + NADH + H(+)</text>
        <dbReference type="Rhea" id="RHEA:18405"/>
        <dbReference type="ChEBI" id="CHEBI:15361"/>
        <dbReference type="ChEBI" id="CHEBI:15377"/>
        <dbReference type="ChEBI" id="CHEBI:15378"/>
        <dbReference type="ChEBI" id="CHEBI:28938"/>
        <dbReference type="ChEBI" id="CHEBI:57540"/>
        <dbReference type="ChEBI" id="CHEBI:57945"/>
        <dbReference type="ChEBI" id="CHEBI:57972"/>
        <dbReference type="EC" id="1.4.1.1"/>
    </reaction>
</comment>
<dbReference type="Proteomes" id="UP000283872">
    <property type="component" value="Unassembled WGS sequence"/>
</dbReference>
<feature type="binding site" evidence="8">
    <location>
        <position position="198"/>
    </location>
    <ligand>
        <name>NAD(+)</name>
        <dbReference type="ChEBI" id="CHEBI:57540"/>
    </ligand>
</feature>
<dbReference type="SUPFAM" id="SSF52283">
    <property type="entry name" value="Formate/glycerate dehydrogenase catalytic domain-like"/>
    <property type="match status" value="1"/>
</dbReference>
<dbReference type="EMBL" id="VZCY01000012">
    <property type="protein sequence ID" value="MQN08616.1"/>
    <property type="molecule type" value="Genomic_DNA"/>
</dbReference>
<feature type="domain" description="Alanine dehydrogenase/pyridine nucleotide transhydrogenase N-terminal" evidence="10">
    <location>
        <begin position="4"/>
        <end position="137"/>
    </location>
</feature>
<evidence type="ECO:0000313" key="36">
    <source>
        <dbReference type="Proteomes" id="UP000358159"/>
    </source>
</evidence>
<dbReference type="InterPro" id="IPR007886">
    <property type="entry name" value="AlaDH/PNT_N"/>
</dbReference>
<evidence type="ECO:0000313" key="30">
    <source>
        <dbReference type="Proteomes" id="UP000261245"/>
    </source>
</evidence>
<dbReference type="EMBL" id="QSCI01000105">
    <property type="protein sequence ID" value="RGX90110.1"/>
    <property type="molecule type" value="Genomic_DNA"/>
</dbReference>
<dbReference type="Proteomes" id="UP000358159">
    <property type="component" value="Unassembled WGS sequence"/>
</dbReference>
<protein>
    <recommendedName>
        <fullName evidence="2 5">Alanine dehydrogenase</fullName>
        <ecNumber evidence="2 5">1.4.1.1</ecNumber>
    </recommendedName>
</protein>
<dbReference type="Proteomes" id="UP000285604">
    <property type="component" value="Unassembled WGS sequence"/>
</dbReference>
<dbReference type="Proteomes" id="UP000286501">
    <property type="component" value="Unassembled WGS sequence"/>
</dbReference>
<dbReference type="EMBL" id="QRIN01000084">
    <property type="protein sequence ID" value="RHG62604.1"/>
    <property type="molecule type" value="Genomic_DNA"/>
</dbReference>
<accession>A0A174KEH3</accession>
<dbReference type="SMART" id="SM01002">
    <property type="entry name" value="AlaDh_PNT_C"/>
    <property type="match status" value="1"/>
</dbReference>
<feature type="active site" description="Proton donor/acceptor" evidence="6">
    <location>
        <position position="96"/>
    </location>
</feature>
<dbReference type="Proteomes" id="UP001196316">
    <property type="component" value="Unassembled WGS sequence"/>
</dbReference>
<evidence type="ECO:0000256" key="1">
    <source>
        <dbReference type="ARBA" id="ARBA00005689"/>
    </source>
</evidence>
<dbReference type="EMBL" id="QRNB01000127">
    <property type="protein sequence ID" value="RHK07123.1"/>
    <property type="molecule type" value="Genomic_DNA"/>
</dbReference>
<evidence type="ECO:0000256" key="2">
    <source>
        <dbReference type="ARBA" id="ARBA00012897"/>
    </source>
</evidence>
<sequence>MKIGIPKEIKNNENRVGMTPAGVAEFIRHGHEVMVQHTAGENSGFADEAYEKVGAIILPDIQSVYREAEMIVKVKEPIAEEYPLIHQDQLVFTYFHFACDKELTDAMLKSGAVCLAYETVETDNHHLPLLIPMSEVAGRMAIINGAFYLQKTKGGKGKLMSGVPGVNRVKVLVLGGGTVGEAAARMAAGMGADVWITDISLPRLRQLEMELPINVHTLYSNEHNIRRELTDVDIVVGSVLVPGDKAPHLITKDMLKLMEPGTVLVDVAIDQGGCFETSHPTTHSDPTYMVDGIVHYAVANIPGAVPNTSTTALTNATLKYALALADKGWRKACKEDKALYRGLNIVNGKVVFKAVADVFGLEYEEMIL</sequence>
<dbReference type="Proteomes" id="UP000284548">
    <property type="component" value="Unassembled WGS sequence"/>
</dbReference>
<reference evidence="29 30" key="1">
    <citation type="submission" date="2018-08" db="EMBL/GenBank/DDBJ databases">
        <title>A genome reference for cultivated species of the human gut microbiota.</title>
        <authorList>
            <person name="Zou Y."/>
            <person name="Xue W."/>
            <person name="Luo G."/>
        </authorList>
    </citation>
    <scope>NUCLEOTIDE SEQUENCE [LARGE SCALE GENOMIC DNA]</scope>
    <source>
        <strain evidence="24 31">AF24-12</strain>
        <strain evidence="28 34">AF46-2NS</strain>
        <strain evidence="27 32">AM16-54</strain>
        <strain evidence="26 35">AM22-1</strain>
        <strain evidence="25 33">OF03-3</strain>
        <strain evidence="23 30">OM06-11</strain>
        <strain evidence="22 29">TF06-40</strain>
    </source>
</reference>
<dbReference type="Proteomes" id="UP000390763">
    <property type="component" value="Unassembled WGS sequence"/>
</dbReference>
<dbReference type="EMBL" id="QRVA01000072">
    <property type="protein sequence ID" value="RGS10034.1"/>
    <property type="molecule type" value="Genomic_DNA"/>
</dbReference>
<dbReference type="GO" id="GO:0005886">
    <property type="term" value="C:plasma membrane"/>
    <property type="evidence" value="ECO:0007669"/>
    <property type="project" value="TreeGrafter"/>
</dbReference>
<evidence type="ECO:0000259" key="9">
    <source>
        <dbReference type="SMART" id="SM01002"/>
    </source>
</evidence>
<dbReference type="GO" id="GO:0000166">
    <property type="term" value="F:nucleotide binding"/>
    <property type="evidence" value="ECO:0007669"/>
    <property type="project" value="UniProtKB-KW"/>
</dbReference>
<dbReference type="RefSeq" id="WP_117588127.1">
    <property type="nucleotide sequence ID" value="NZ_CP156893.1"/>
</dbReference>
<reference evidence="15" key="6">
    <citation type="submission" date="2022-11" db="EMBL/GenBank/DDBJ databases">
        <title>Genomic repertoires linked with pathogenic potency of arthritogenic Prevotella copri isolated from the gut of rheumatoid arthritis patients.</title>
        <authorList>
            <person name="Nii T."/>
            <person name="Maeda Y."/>
            <person name="Motooka D."/>
            <person name="Naito M."/>
            <person name="Matsumoto Y."/>
            <person name="Ogawa T."/>
            <person name="Oguro-Igashira E."/>
            <person name="Kishikawa T."/>
            <person name="Yamashita M."/>
            <person name="Koizumi S."/>
            <person name="Kurakawa T."/>
            <person name="Okumura R."/>
            <person name="Kayama H."/>
            <person name="Murakami M."/>
            <person name="Sakaguchi T."/>
            <person name="Das B."/>
            <person name="Nakamura S."/>
            <person name="Okada Y."/>
            <person name="Kumanogoh A."/>
            <person name="Takeda K."/>
        </authorList>
    </citation>
    <scope>NUCLEOTIDE SEQUENCE</scope>
    <source>
        <strain evidence="17">H012_8</strain>
        <strain evidence="16">H105_2-2</strain>
        <strain evidence="15">N016-13</strain>
        <strain evidence="18">RA-N001-16</strain>
    </source>
</reference>
<feature type="binding site" evidence="7">
    <location>
        <position position="15"/>
    </location>
    <ligand>
        <name>substrate</name>
    </ligand>
</feature>
<dbReference type="EMBL" id="JAPDUS010000024">
    <property type="protein sequence ID" value="MCW4094254.1"/>
    <property type="molecule type" value="Genomic_DNA"/>
</dbReference>
<dbReference type="EMBL" id="QSSA01000039">
    <property type="protein sequence ID" value="RGL55415.1"/>
    <property type="molecule type" value="Genomic_DNA"/>
</dbReference>
<dbReference type="EMBL" id="JANDXR010000010">
    <property type="protein sequence ID" value="MCP9501815.1"/>
    <property type="molecule type" value="Genomic_DNA"/>
</dbReference>
<dbReference type="FunFam" id="3.40.50.720:FF:000049">
    <property type="entry name" value="Alanine dehydrogenase"/>
    <property type="match status" value="1"/>
</dbReference>
<keyword evidence="4 5" id="KW-0520">NAD</keyword>
<feature type="domain" description="Alanine dehydrogenase/pyridine nucleotide transhydrogenase NAD(H)-binding" evidence="9">
    <location>
        <begin position="149"/>
        <end position="297"/>
    </location>
</feature>
<evidence type="ECO:0000313" key="25">
    <source>
        <dbReference type="EMBL" id="RGX90110.1"/>
    </source>
</evidence>
<dbReference type="EMBL" id="VZBT01000052">
    <property type="protein sequence ID" value="MQO03711.1"/>
    <property type="molecule type" value="Genomic_DNA"/>
</dbReference>
<dbReference type="Proteomes" id="UP001204486">
    <property type="component" value="Unassembled WGS sequence"/>
</dbReference>
<dbReference type="EMBL" id="JAPDUM010000003">
    <property type="protein sequence ID" value="MCW4166541.1"/>
    <property type="molecule type" value="Genomic_DNA"/>
</dbReference>
<reference evidence="11" key="3">
    <citation type="submission" date="2021-06" db="EMBL/GenBank/DDBJ databases">
        <title>Collection of gut derived symbiotic bacterial strains cultured from healthy donors.</title>
        <authorList>
            <person name="Lin H."/>
            <person name="Littmann E."/>
            <person name="Pamer E.G."/>
        </authorList>
    </citation>
    <scope>NUCLEOTIDE SEQUENCE</scope>
    <source>
        <strain evidence="11">MSK.21.60</strain>
    </source>
</reference>
<dbReference type="Proteomes" id="UP001209476">
    <property type="component" value="Unassembled WGS sequence"/>
</dbReference>
<dbReference type="EMBL" id="VZAZ01000024">
    <property type="protein sequence ID" value="MQO55324.1"/>
    <property type="molecule type" value="Genomic_DNA"/>
</dbReference>
<evidence type="ECO:0000313" key="29">
    <source>
        <dbReference type="Proteomes" id="UP000261187"/>
    </source>
</evidence>
<dbReference type="EMBL" id="JAPDVH010000003">
    <property type="protein sequence ID" value="MCW4157187.1"/>
    <property type="molecule type" value="Genomic_DNA"/>
</dbReference>
<reference evidence="13" key="5">
    <citation type="submission" date="2022-07" db="EMBL/GenBank/DDBJ databases">
        <title>Prevotella copri.</title>
        <authorList>
            <person name="Yang C."/>
        </authorList>
    </citation>
    <scope>NUCLEOTIDE SEQUENCE</scope>
    <source>
        <strain evidence="14">HF1476</strain>
        <strain evidence="13">HF88</strain>
    </source>
</reference>
<dbReference type="InterPro" id="IPR036291">
    <property type="entry name" value="NAD(P)-bd_dom_sf"/>
</dbReference>
<dbReference type="EMBL" id="JAPDVD010000003">
    <property type="protein sequence ID" value="MCW4138943.1"/>
    <property type="molecule type" value="Genomic_DNA"/>
</dbReference>
<reference evidence="12" key="4">
    <citation type="submission" date="2021-12" db="EMBL/GenBank/DDBJ databases">
        <authorList>
            <person name="Lv X."/>
        </authorList>
    </citation>
    <scope>NUCLEOTIDE SEQUENCE</scope>
    <source>
        <strain evidence="12">HF2106</strain>
    </source>
</reference>
<evidence type="ECO:0000256" key="3">
    <source>
        <dbReference type="ARBA" id="ARBA00023002"/>
    </source>
</evidence>
<evidence type="ECO:0000313" key="28">
    <source>
        <dbReference type="EMBL" id="RHK07123.1"/>
    </source>
</evidence>
<dbReference type="EMBL" id="QSUC01000041">
    <property type="protein sequence ID" value="RGN05461.1"/>
    <property type="molecule type" value="Genomic_DNA"/>
</dbReference>
<dbReference type="Proteomes" id="UP000261187">
    <property type="component" value="Unassembled WGS sequence"/>
</dbReference>
<evidence type="ECO:0000313" key="12">
    <source>
        <dbReference type="EMBL" id="MCE4123521.1"/>
    </source>
</evidence>
<evidence type="ECO:0000313" key="32">
    <source>
        <dbReference type="Proteomes" id="UP000284548"/>
    </source>
</evidence>
<keyword evidence="3 5" id="KW-0560">Oxidoreductase</keyword>
<feature type="binding site" evidence="8">
    <location>
        <position position="203"/>
    </location>
    <ligand>
        <name>NAD(+)</name>
        <dbReference type="ChEBI" id="CHEBI:57540"/>
    </ligand>
</feature>
<evidence type="ECO:0000313" key="18">
    <source>
        <dbReference type="EMBL" id="MCW4166541.1"/>
    </source>
</evidence>
<dbReference type="Pfam" id="PF05222">
    <property type="entry name" value="AlaDh_PNT_N"/>
    <property type="match status" value="1"/>
</dbReference>
<evidence type="ECO:0000256" key="6">
    <source>
        <dbReference type="PIRSR" id="PIRSR000183-1"/>
    </source>
</evidence>
<evidence type="ECO:0000313" key="37">
    <source>
        <dbReference type="Proteomes" id="UP000390763"/>
    </source>
</evidence>
<evidence type="ECO:0000256" key="5">
    <source>
        <dbReference type="PIRNR" id="PIRNR000183"/>
    </source>
</evidence>
<dbReference type="Proteomes" id="UP001206014">
    <property type="component" value="Unassembled WGS sequence"/>
</dbReference>
<dbReference type="Proteomes" id="UP001209168">
    <property type="component" value="Unassembled WGS sequence"/>
</dbReference>
<dbReference type="NCBIfam" id="TIGR00518">
    <property type="entry name" value="alaDH"/>
    <property type="match status" value="1"/>
</dbReference>
<dbReference type="EMBL" id="QRKB01000060">
    <property type="protein sequence ID" value="RHH75971.1"/>
    <property type="molecule type" value="Genomic_DNA"/>
</dbReference>
<feature type="binding site" evidence="8">
    <location>
        <position position="134"/>
    </location>
    <ligand>
        <name>NAD(+)</name>
        <dbReference type="ChEBI" id="CHEBI:57540"/>
    </ligand>
</feature>
<evidence type="ECO:0000313" key="17">
    <source>
        <dbReference type="EMBL" id="MCW4157187.1"/>
    </source>
</evidence>
<feature type="binding site" evidence="7">
    <location>
        <position position="75"/>
    </location>
    <ligand>
        <name>substrate</name>
    </ligand>
</feature>
<reference evidence="36 37" key="2">
    <citation type="submission" date="2019-09" db="EMBL/GenBank/DDBJ databases">
        <title>Distinct polysaccharide growth profiles of human intestinal Prevotella copri isolates.</title>
        <authorList>
            <person name="Fehlner-Peach H."/>
            <person name="Magnabosco C."/>
            <person name="Raghavan V."/>
            <person name="Scher J.U."/>
            <person name="Tett A."/>
            <person name="Cox L.M."/>
            <person name="Gottsegen C."/>
            <person name="Watters A."/>
            <person name="Wiltshire- Gordon J.D."/>
            <person name="Segata N."/>
            <person name="Bonneau R."/>
            <person name="Littman D.R."/>
        </authorList>
    </citation>
    <scope>NUCLEOTIDE SEQUENCE [LARGE SCALE GENOMIC DNA]</scope>
    <source>
        <strain evidence="21 36">BVe41219</strain>
        <strain evidence="37">iAK279</strain>
        <strain evidence="20">IAK279</strain>
        <strain evidence="19">IK21513</strain>
        <strain evidence="38">iK21513</strain>
    </source>
</reference>
<evidence type="ECO:0000313" key="16">
    <source>
        <dbReference type="EMBL" id="MCW4138943.1"/>
    </source>
</evidence>
<evidence type="ECO:0000313" key="22">
    <source>
        <dbReference type="EMBL" id="RGL55415.1"/>
    </source>
</evidence>
<evidence type="ECO:0000313" key="11">
    <source>
        <dbReference type="EMBL" id="MBV3409472.1"/>
    </source>
</evidence>
<dbReference type="GO" id="GO:0042853">
    <property type="term" value="P:L-alanine catabolic process"/>
    <property type="evidence" value="ECO:0007669"/>
    <property type="project" value="InterPro"/>
</dbReference>
<evidence type="ECO:0000313" key="31">
    <source>
        <dbReference type="Proteomes" id="UP000283872"/>
    </source>
</evidence>
<dbReference type="CDD" id="cd05305">
    <property type="entry name" value="L-AlaDH"/>
    <property type="match status" value="1"/>
</dbReference>
<evidence type="ECO:0000313" key="14">
    <source>
        <dbReference type="EMBL" id="MCP9600770.1"/>
    </source>
</evidence>
<feature type="active site" description="Proton donor/acceptor" evidence="6">
    <location>
        <position position="270"/>
    </location>
</feature>
<dbReference type="InterPro" id="IPR007698">
    <property type="entry name" value="AlaDH/PNT_NAD(H)-bd"/>
</dbReference>
<feature type="binding site" evidence="8">
    <location>
        <begin position="267"/>
        <end position="270"/>
    </location>
    <ligand>
        <name>NAD(+)</name>
        <dbReference type="ChEBI" id="CHEBI:57540"/>
    </ligand>
</feature>
<evidence type="ECO:0000313" key="33">
    <source>
        <dbReference type="Proteomes" id="UP000285604"/>
    </source>
</evidence>
<dbReference type="InterPro" id="IPR008141">
    <property type="entry name" value="Ala_DH"/>
</dbReference>